<gene>
    <name evidence="3" type="primary">Dper\GL15246</name>
    <name evidence="3" type="ORF">Dper_GL15246</name>
</gene>
<reference evidence="3 4" key="1">
    <citation type="journal article" date="2007" name="Nature">
        <title>Evolution of genes and genomes on the Drosophila phylogeny.</title>
        <authorList>
            <consortium name="Drosophila 12 Genomes Consortium"/>
            <person name="Clark A.G."/>
            <person name="Eisen M.B."/>
            <person name="Smith D.R."/>
            <person name="Bergman C.M."/>
            <person name="Oliver B."/>
            <person name="Markow T.A."/>
            <person name="Kaufman T.C."/>
            <person name="Kellis M."/>
            <person name="Gelbart W."/>
            <person name="Iyer V.N."/>
            <person name="Pollard D.A."/>
            <person name="Sackton T.B."/>
            <person name="Larracuente A.M."/>
            <person name="Singh N.D."/>
            <person name="Abad J.P."/>
            <person name="Abt D.N."/>
            <person name="Adryan B."/>
            <person name="Aguade M."/>
            <person name="Akashi H."/>
            <person name="Anderson W.W."/>
            <person name="Aquadro C.F."/>
            <person name="Ardell D.H."/>
            <person name="Arguello R."/>
            <person name="Artieri C.G."/>
            <person name="Barbash D.A."/>
            <person name="Barker D."/>
            <person name="Barsanti P."/>
            <person name="Batterham P."/>
            <person name="Batzoglou S."/>
            <person name="Begun D."/>
            <person name="Bhutkar A."/>
            <person name="Blanco E."/>
            <person name="Bosak S.A."/>
            <person name="Bradley R.K."/>
            <person name="Brand A.D."/>
            <person name="Brent M.R."/>
            <person name="Brooks A.N."/>
            <person name="Brown R.H."/>
            <person name="Butlin R.K."/>
            <person name="Caggese C."/>
            <person name="Calvi B.R."/>
            <person name="Bernardo de Carvalho A."/>
            <person name="Caspi A."/>
            <person name="Castrezana S."/>
            <person name="Celniker S.E."/>
            <person name="Chang J.L."/>
            <person name="Chapple C."/>
            <person name="Chatterji S."/>
            <person name="Chinwalla A."/>
            <person name="Civetta A."/>
            <person name="Clifton S.W."/>
            <person name="Comeron J.M."/>
            <person name="Costello J.C."/>
            <person name="Coyne J.A."/>
            <person name="Daub J."/>
            <person name="David R.G."/>
            <person name="Delcher A.L."/>
            <person name="Delehaunty K."/>
            <person name="Do C.B."/>
            <person name="Ebling H."/>
            <person name="Edwards K."/>
            <person name="Eickbush T."/>
            <person name="Evans J.D."/>
            <person name="Filipski A."/>
            <person name="Findeiss S."/>
            <person name="Freyhult E."/>
            <person name="Fulton L."/>
            <person name="Fulton R."/>
            <person name="Garcia A.C."/>
            <person name="Gardiner A."/>
            <person name="Garfield D.A."/>
            <person name="Garvin B.E."/>
            <person name="Gibson G."/>
            <person name="Gilbert D."/>
            <person name="Gnerre S."/>
            <person name="Godfrey J."/>
            <person name="Good R."/>
            <person name="Gotea V."/>
            <person name="Gravely B."/>
            <person name="Greenberg A.J."/>
            <person name="Griffiths-Jones S."/>
            <person name="Gross S."/>
            <person name="Guigo R."/>
            <person name="Gustafson E.A."/>
            <person name="Haerty W."/>
            <person name="Hahn M.W."/>
            <person name="Halligan D.L."/>
            <person name="Halpern A.L."/>
            <person name="Halter G.M."/>
            <person name="Han M.V."/>
            <person name="Heger A."/>
            <person name="Hillier L."/>
            <person name="Hinrichs A.S."/>
            <person name="Holmes I."/>
            <person name="Hoskins R.A."/>
            <person name="Hubisz M.J."/>
            <person name="Hultmark D."/>
            <person name="Huntley M.A."/>
            <person name="Jaffe D.B."/>
            <person name="Jagadeeshan S."/>
            <person name="Jeck W.R."/>
            <person name="Johnson J."/>
            <person name="Jones C.D."/>
            <person name="Jordan W.C."/>
            <person name="Karpen G.H."/>
            <person name="Kataoka E."/>
            <person name="Keightley P.D."/>
            <person name="Kheradpour P."/>
            <person name="Kirkness E.F."/>
            <person name="Koerich L.B."/>
            <person name="Kristiansen K."/>
            <person name="Kudrna D."/>
            <person name="Kulathinal R.J."/>
            <person name="Kumar S."/>
            <person name="Kwok R."/>
            <person name="Lander E."/>
            <person name="Langley C.H."/>
            <person name="Lapoint R."/>
            <person name="Lazzaro B.P."/>
            <person name="Lee S.J."/>
            <person name="Levesque L."/>
            <person name="Li R."/>
            <person name="Lin C.F."/>
            <person name="Lin M.F."/>
            <person name="Lindblad-Toh K."/>
            <person name="Llopart A."/>
            <person name="Long M."/>
            <person name="Low L."/>
            <person name="Lozovsky E."/>
            <person name="Lu J."/>
            <person name="Luo M."/>
            <person name="Machado C.A."/>
            <person name="Makalowski W."/>
            <person name="Marzo M."/>
            <person name="Matsuda M."/>
            <person name="Matzkin L."/>
            <person name="McAllister B."/>
            <person name="McBride C.S."/>
            <person name="McKernan B."/>
            <person name="McKernan K."/>
            <person name="Mendez-Lago M."/>
            <person name="Minx P."/>
            <person name="Mollenhauer M.U."/>
            <person name="Montooth K."/>
            <person name="Mount S.M."/>
            <person name="Mu X."/>
            <person name="Myers E."/>
            <person name="Negre B."/>
            <person name="Newfeld S."/>
            <person name="Nielsen R."/>
            <person name="Noor M.A."/>
            <person name="O'Grady P."/>
            <person name="Pachter L."/>
            <person name="Papaceit M."/>
            <person name="Parisi M.J."/>
            <person name="Parisi M."/>
            <person name="Parts L."/>
            <person name="Pedersen J.S."/>
            <person name="Pesole G."/>
            <person name="Phillippy A.M."/>
            <person name="Ponting C.P."/>
            <person name="Pop M."/>
            <person name="Porcelli D."/>
            <person name="Powell J.R."/>
            <person name="Prohaska S."/>
            <person name="Pruitt K."/>
            <person name="Puig M."/>
            <person name="Quesneville H."/>
            <person name="Ram K.R."/>
            <person name="Rand D."/>
            <person name="Rasmussen M.D."/>
            <person name="Reed L.K."/>
            <person name="Reenan R."/>
            <person name="Reily A."/>
            <person name="Remington K.A."/>
            <person name="Rieger T.T."/>
            <person name="Ritchie M.G."/>
            <person name="Robin C."/>
            <person name="Rogers Y.H."/>
            <person name="Rohde C."/>
            <person name="Rozas J."/>
            <person name="Rubenfield M.J."/>
            <person name="Ruiz A."/>
            <person name="Russo S."/>
            <person name="Salzberg S.L."/>
            <person name="Sanchez-Gracia A."/>
            <person name="Saranga D.J."/>
            <person name="Sato H."/>
            <person name="Schaeffer S.W."/>
            <person name="Schatz M.C."/>
            <person name="Schlenke T."/>
            <person name="Schwartz R."/>
            <person name="Segarra C."/>
            <person name="Singh R.S."/>
            <person name="Sirot L."/>
            <person name="Sirota M."/>
            <person name="Sisneros N.B."/>
            <person name="Smith C.D."/>
            <person name="Smith T.F."/>
            <person name="Spieth J."/>
            <person name="Stage D.E."/>
            <person name="Stark A."/>
            <person name="Stephan W."/>
            <person name="Strausberg R.L."/>
            <person name="Strempel S."/>
            <person name="Sturgill D."/>
            <person name="Sutton G."/>
            <person name="Sutton G.G."/>
            <person name="Tao W."/>
            <person name="Teichmann S."/>
            <person name="Tobari Y.N."/>
            <person name="Tomimura Y."/>
            <person name="Tsolas J.M."/>
            <person name="Valente V.L."/>
            <person name="Venter E."/>
            <person name="Venter J.C."/>
            <person name="Vicario S."/>
            <person name="Vieira F.G."/>
            <person name="Vilella A.J."/>
            <person name="Villasante A."/>
            <person name="Walenz B."/>
            <person name="Wang J."/>
            <person name="Wasserman M."/>
            <person name="Watts T."/>
            <person name="Wilson D."/>
            <person name="Wilson R.K."/>
            <person name="Wing R.A."/>
            <person name="Wolfner M.F."/>
            <person name="Wong A."/>
            <person name="Wong G.K."/>
            <person name="Wu C.I."/>
            <person name="Wu G."/>
            <person name="Yamamoto D."/>
            <person name="Yang H.P."/>
            <person name="Yang S.P."/>
            <person name="Yorke J.A."/>
            <person name="Yoshida K."/>
            <person name="Zdobnov E."/>
            <person name="Zhang P."/>
            <person name="Zhang Y."/>
            <person name="Zimin A.V."/>
            <person name="Baldwin J."/>
            <person name="Abdouelleil A."/>
            <person name="Abdulkadir J."/>
            <person name="Abebe A."/>
            <person name="Abera B."/>
            <person name="Abreu J."/>
            <person name="Acer S.C."/>
            <person name="Aftuck L."/>
            <person name="Alexander A."/>
            <person name="An P."/>
            <person name="Anderson E."/>
            <person name="Anderson S."/>
            <person name="Arachi H."/>
            <person name="Azer M."/>
            <person name="Bachantsang P."/>
            <person name="Barry A."/>
            <person name="Bayul T."/>
            <person name="Berlin A."/>
            <person name="Bessette D."/>
            <person name="Bloom T."/>
            <person name="Blye J."/>
            <person name="Boguslavskiy L."/>
            <person name="Bonnet C."/>
            <person name="Boukhgalter B."/>
            <person name="Bourzgui I."/>
            <person name="Brown A."/>
            <person name="Cahill P."/>
            <person name="Channer S."/>
            <person name="Cheshatsang Y."/>
            <person name="Chuda L."/>
            <person name="Citroen M."/>
            <person name="Collymore A."/>
            <person name="Cooke P."/>
            <person name="Costello M."/>
            <person name="D'Aco K."/>
            <person name="Daza R."/>
            <person name="De Haan G."/>
            <person name="DeGray S."/>
            <person name="DeMaso C."/>
            <person name="Dhargay N."/>
            <person name="Dooley K."/>
            <person name="Dooley E."/>
            <person name="Doricent M."/>
            <person name="Dorje P."/>
            <person name="Dorjee K."/>
            <person name="Dupes A."/>
            <person name="Elong R."/>
            <person name="Falk J."/>
            <person name="Farina A."/>
            <person name="Faro S."/>
            <person name="Ferguson D."/>
            <person name="Fisher S."/>
            <person name="Foley C.D."/>
            <person name="Franke A."/>
            <person name="Friedrich D."/>
            <person name="Gadbois L."/>
            <person name="Gearin G."/>
            <person name="Gearin C.R."/>
            <person name="Giannoukos G."/>
            <person name="Goode T."/>
            <person name="Graham J."/>
            <person name="Grandbois E."/>
            <person name="Grewal S."/>
            <person name="Gyaltsen K."/>
            <person name="Hafez N."/>
            <person name="Hagos B."/>
            <person name="Hall J."/>
            <person name="Henson C."/>
            <person name="Hollinger A."/>
            <person name="Honan T."/>
            <person name="Huard M.D."/>
            <person name="Hughes L."/>
            <person name="Hurhula B."/>
            <person name="Husby M.E."/>
            <person name="Kamat A."/>
            <person name="Kanga B."/>
            <person name="Kashin S."/>
            <person name="Khazanovich D."/>
            <person name="Kisner P."/>
            <person name="Lance K."/>
            <person name="Lara M."/>
            <person name="Lee W."/>
            <person name="Lennon N."/>
            <person name="Letendre F."/>
            <person name="LeVine R."/>
            <person name="Lipovsky A."/>
            <person name="Liu X."/>
            <person name="Liu J."/>
            <person name="Liu S."/>
            <person name="Lokyitsang T."/>
            <person name="Lokyitsang Y."/>
            <person name="Lubonja R."/>
            <person name="Lui A."/>
            <person name="MacDonald P."/>
            <person name="Magnisalis V."/>
            <person name="Maru K."/>
            <person name="Matthews C."/>
            <person name="McCusker W."/>
            <person name="McDonough S."/>
            <person name="Mehta T."/>
            <person name="Meldrim J."/>
            <person name="Meneus L."/>
            <person name="Mihai O."/>
            <person name="Mihalev A."/>
            <person name="Mihova T."/>
            <person name="Mittelman R."/>
            <person name="Mlenga V."/>
            <person name="Montmayeur A."/>
            <person name="Mulrain L."/>
            <person name="Navidi A."/>
            <person name="Naylor J."/>
            <person name="Negash T."/>
            <person name="Nguyen T."/>
            <person name="Nguyen N."/>
            <person name="Nicol R."/>
            <person name="Norbu C."/>
            <person name="Norbu N."/>
            <person name="Novod N."/>
            <person name="O'Neill B."/>
            <person name="Osman S."/>
            <person name="Markiewicz E."/>
            <person name="Oyono O.L."/>
            <person name="Patti C."/>
            <person name="Phunkhang P."/>
            <person name="Pierre F."/>
            <person name="Priest M."/>
            <person name="Raghuraman S."/>
            <person name="Rege F."/>
            <person name="Reyes R."/>
            <person name="Rise C."/>
            <person name="Rogov P."/>
            <person name="Ross K."/>
            <person name="Ryan E."/>
            <person name="Settipalli S."/>
            <person name="Shea T."/>
            <person name="Sherpa N."/>
            <person name="Shi L."/>
            <person name="Shih D."/>
            <person name="Sparrow T."/>
            <person name="Spaulding J."/>
            <person name="Stalker J."/>
            <person name="Stange-Thomann N."/>
            <person name="Stavropoulos S."/>
            <person name="Stone C."/>
            <person name="Strader C."/>
            <person name="Tesfaye S."/>
            <person name="Thomson T."/>
            <person name="Thoulutsang Y."/>
            <person name="Thoulutsang D."/>
            <person name="Topham K."/>
            <person name="Topping I."/>
            <person name="Tsamla T."/>
            <person name="Vassiliev H."/>
            <person name="Vo A."/>
            <person name="Wangchuk T."/>
            <person name="Wangdi T."/>
            <person name="Weiand M."/>
            <person name="Wilkinson J."/>
            <person name="Wilson A."/>
            <person name="Yadav S."/>
            <person name="Young G."/>
            <person name="Yu Q."/>
            <person name="Zembek L."/>
            <person name="Zhong D."/>
            <person name="Zimmer A."/>
            <person name="Zwirko Z."/>
            <person name="Jaffe D.B."/>
            <person name="Alvarez P."/>
            <person name="Brockman W."/>
            <person name="Butler J."/>
            <person name="Chin C."/>
            <person name="Gnerre S."/>
            <person name="Grabherr M."/>
            <person name="Kleber M."/>
            <person name="Mauceli E."/>
            <person name="MacCallum I."/>
        </authorList>
    </citation>
    <scope>NUCLEOTIDE SEQUENCE [LARGE SCALE GENOMIC DNA]</scope>
    <source>
        <strain evidence="4">MSH-3 / Tucson 14011-0111.49</strain>
    </source>
</reference>
<dbReference type="GO" id="GO:0008009">
    <property type="term" value="F:chemokine activity"/>
    <property type="evidence" value="ECO:0007669"/>
    <property type="project" value="EnsemblMetazoa"/>
</dbReference>
<dbReference type="AlphaFoldDB" id="B4H3V0"/>
<dbReference type="eggNOG" id="ENOG502QPIF">
    <property type="taxonomic scope" value="Eukaryota"/>
</dbReference>
<dbReference type="GO" id="GO:1904801">
    <property type="term" value="P:positive regulation of neuron remodeling"/>
    <property type="evidence" value="ECO:0007669"/>
    <property type="project" value="EnsemblMetazoa"/>
</dbReference>
<dbReference type="GO" id="GO:0016319">
    <property type="term" value="P:mushroom body development"/>
    <property type="evidence" value="ECO:0007669"/>
    <property type="project" value="EnsemblMetazoa"/>
</dbReference>
<proteinExistence type="predicted"/>
<dbReference type="HOGENOM" id="CLU_015334_0_0_1"/>
<dbReference type="InterPro" id="IPR032062">
    <property type="entry name" value="DUF4803"/>
</dbReference>
<keyword evidence="2" id="KW-0732">Signal</keyword>
<keyword evidence="4" id="KW-1185">Reference proteome</keyword>
<sequence length="806" mass="93578">MKWWIPLSLALLVTLQQPAPTTAVIEDVLDIIHVVKEVSTGILKAWDIVQSSPLAANIDFPLMREKQRKVLQRLKEVTRQIDQTEEQHAEYVALAIDTVTSHMNLNAPILAKMNDIGDTVNRISSRYQQMQKYEAHKDKLEMSTLVTFAEWTVSPNAHSVHHLMDRLHLTLFGSEEKANTTGTSSSLLAHLATSYETPMLQVDALRTEYVSLERDLWEYLKKTANSQNNKQTQLRKIFVSHRDFNAKPFMEHTFGVQRYEILKHYEWSVLERELEHISQLFEEYKNALAKQNNSGQLDESDILDLTQKVFRESNTARILQEIHRVMVQQTLYYRAMVASTNEICNTQQSAQQFVYSLYADIALTELKAYTMMEFSWMMLRVYGKGNFTQEAELMRTDYERRTERTLKLLKDVMTRADRIVWRCDPKKHEAGVTYDEVTRLLQGYIENEVDLNNEETCRETCSFYQSTRSEGCYKDLYCARQPRCSGRLYNCQFVDSDMWVCPSPKNSTRRYEYIEYENGRTLGQRANCVRGTTKVDSWWRYLFWHCSYCFCMCDEQGLKSDRFFNLREAVSDVKRNRVVTGLRFVKKNRIFHLQIQEGELLPRGGINHTTLSWKPVENYNIFDRDVKKGTDYHTLSYESRSVDLDDVNTDDNSFVVTGVRFRVVGAHLNLEACYSEFDFKTGQLLQPEANSYWKSNDNTDVSGDSKTRREKVSLSNADVSTRTITYSIPQSRHNQYIEFTNTGLDKDAAQSTVPFMDVQDVISNPPVPLSGIGIYYKGRNGYGGFLGPKIITYDFTPHVQVPKNKY</sequence>
<feature type="chain" id="PRO_5002804917" evidence="2">
    <location>
        <begin position="24"/>
        <end position="806"/>
    </location>
</feature>
<feature type="signal peptide" evidence="2">
    <location>
        <begin position="1"/>
        <end position="23"/>
    </location>
</feature>
<dbReference type="PANTHER" id="PTHR47890:SF1">
    <property type="entry name" value="LD24308P"/>
    <property type="match status" value="1"/>
</dbReference>
<evidence type="ECO:0000256" key="2">
    <source>
        <dbReference type="SAM" id="SignalP"/>
    </source>
</evidence>
<accession>B4H3V0</accession>
<evidence type="ECO:0000256" key="1">
    <source>
        <dbReference type="SAM" id="Coils"/>
    </source>
</evidence>
<dbReference type="GO" id="GO:0005576">
    <property type="term" value="C:extracellular region"/>
    <property type="evidence" value="ECO:0007669"/>
    <property type="project" value="EnsemblMetazoa"/>
</dbReference>
<organism evidence="4">
    <name type="scientific">Drosophila persimilis</name>
    <name type="common">Fruit fly</name>
    <dbReference type="NCBI Taxonomy" id="7234"/>
    <lineage>
        <taxon>Eukaryota</taxon>
        <taxon>Metazoa</taxon>
        <taxon>Ecdysozoa</taxon>
        <taxon>Arthropoda</taxon>
        <taxon>Hexapoda</taxon>
        <taxon>Insecta</taxon>
        <taxon>Pterygota</taxon>
        <taxon>Neoptera</taxon>
        <taxon>Endopterygota</taxon>
        <taxon>Diptera</taxon>
        <taxon>Brachycera</taxon>
        <taxon>Muscomorpha</taxon>
        <taxon>Ephydroidea</taxon>
        <taxon>Drosophilidae</taxon>
        <taxon>Drosophila</taxon>
        <taxon>Sophophora</taxon>
    </lineage>
</organism>
<dbReference type="PhylomeDB" id="B4H3V0"/>
<dbReference type="EMBL" id="CH479207">
    <property type="protein sequence ID" value="EDW31051.1"/>
    <property type="molecule type" value="Genomic_DNA"/>
</dbReference>
<protein>
    <submittedName>
        <fullName evidence="3">GL15246</fullName>
    </submittedName>
</protein>
<dbReference type="PANTHER" id="PTHR47890">
    <property type="entry name" value="LD24308P"/>
    <property type="match status" value="1"/>
</dbReference>
<name>B4H3V0_DROPE</name>
<dbReference type="OrthoDB" id="6366357at2759"/>
<keyword evidence="1" id="KW-0175">Coiled coil</keyword>
<dbReference type="STRING" id="7234.B4H3V0"/>
<feature type="coiled-coil region" evidence="1">
    <location>
        <begin position="67"/>
        <end position="94"/>
    </location>
</feature>
<dbReference type="Proteomes" id="UP000008744">
    <property type="component" value="Unassembled WGS sequence"/>
</dbReference>
<evidence type="ECO:0000313" key="3">
    <source>
        <dbReference type="EMBL" id="EDW31051.1"/>
    </source>
</evidence>
<dbReference type="OMA" id="HNNAPIM"/>
<evidence type="ECO:0000313" key="4">
    <source>
        <dbReference type="Proteomes" id="UP000008744"/>
    </source>
</evidence>
<dbReference type="GO" id="GO:0035700">
    <property type="term" value="P:astrocyte chemotaxis"/>
    <property type="evidence" value="ECO:0007669"/>
    <property type="project" value="EnsemblMetazoa"/>
</dbReference>
<dbReference type="Pfam" id="PF16061">
    <property type="entry name" value="DUF4803"/>
    <property type="match status" value="1"/>
</dbReference>